<gene>
    <name evidence="1" type="ORF">F0562_032279</name>
</gene>
<protein>
    <submittedName>
        <fullName evidence="1">Uncharacterized protein</fullName>
    </submittedName>
</protein>
<proteinExistence type="predicted"/>
<reference evidence="1 2" key="1">
    <citation type="submission" date="2019-09" db="EMBL/GenBank/DDBJ databases">
        <title>A chromosome-level genome assembly of the Chinese tupelo Nyssa sinensis.</title>
        <authorList>
            <person name="Yang X."/>
            <person name="Kang M."/>
            <person name="Yang Y."/>
            <person name="Xiong H."/>
            <person name="Wang M."/>
            <person name="Zhang Z."/>
            <person name="Wang Z."/>
            <person name="Wu H."/>
            <person name="Ma T."/>
            <person name="Liu J."/>
            <person name="Xi Z."/>
        </authorList>
    </citation>
    <scope>NUCLEOTIDE SEQUENCE [LARGE SCALE GENOMIC DNA]</scope>
    <source>
        <strain evidence="1">J267</strain>
        <tissue evidence="1">Leaf</tissue>
    </source>
</reference>
<keyword evidence="2" id="KW-1185">Reference proteome</keyword>
<accession>A0A5J5AR16</accession>
<dbReference type="AlphaFoldDB" id="A0A5J5AR16"/>
<sequence length="297" mass="31137">MGEALIHNTYSAQSWAEQVEEGEYIPQAAMDLEAEYGGFSDDPSLLFDSPHGGSPPPNFKGWGSFNNSSTHGVHGGCASREIGTRVAHGNQVNQKVSPASFDKVAFPELQSAYVSKSHGISAVTKVGCGSNVYKAENEENSLVKTWSQGSDGSVDSALYATENSRLPQSYSVLQQNTQATPLHTNSSISAVASQANSTCPLAAAPFHMQGDALATNYANRQAFRSSNSAAGVHSVEGSFGDGAPITYSTSAVCTRAATSNTNGLEPTVQSTLGLRDLPNTFSDAVRPVANQVGEEIP</sequence>
<organism evidence="1 2">
    <name type="scientific">Nyssa sinensis</name>
    <dbReference type="NCBI Taxonomy" id="561372"/>
    <lineage>
        <taxon>Eukaryota</taxon>
        <taxon>Viridiplantae</taxon>
        <taxon>Streptophyta</taxon>
        <taxon>Embryophyta</taxon>
        <taxon>Tracheophyta</taxon>
        <taxon>Spermatophyta</taxon>
        <taxon>Magnoliopsida</taxon>
        <taxon>eudicotyledons</taxon>
        <taxon>Gunneridae</taxon>
        <taxon>Pentapetalae</taxon>
        <taxon>asterids</taxon>
        <taxon>Cornales</taxon>
        <taxon>Nyssaceae</taxon>
        <taxon>Nyssa</taxon>
    </lineage>
</organism>
<evidence type="ECO:0000313" key="2">
    <source>
        <dbReference type="Proteomes" id="UP000325577"/>
    </source>
</evidence>
<dbReference type="Proteomes" id="UP000325577">
    <property type="component" value="Linkage Group LG19"/>
</dbReference>
<name>A0A5J5AR16_9ASTE</name>
<dbReference type="EMBL" id="CM018042">
    <property type="protein sequence ID" value="KAA8532246.1"/>
    <property type="molecule type" value="Genomic_DNA"/>
</dbReference>
<evidence type="ECO:0000313" key="1">
    <source>
        <dbReference type="EMBL" id="KAA8532246.1"/>
    </source>
</evidence>